<evidence type="ECO:0000313" key="3">
    <source>
        <dbReference type="Proteomes" id="UP000225706"/>
    </source>
</evidence>
<feature type="transmembrane region" description="Helical" evidence="1">
    <location>
        <begin position="135"/>
        <end position="155"/>
    </location>
</feature>
<name>A0A2B4RD49_STYPI</name>
<feature type="transmembrane region" description="Helical" evidence="1">
    <location>
        <begin position="91"/>
        <end position="115"/>
    </location>
</feature>
<sequence>MAGRNLPFWVAVWLLISSIFVTIDALFVILRPRTLPGGKWNYLFPHYNIYIHVDKRYADLNDTFNYGQSFMNLAEMCLNIIALIMYNKGKVGLSVLVAFMVSTMTFSKTVFYFLVSSELCGGQHFVNHNEWKSAVFLYIIPNGIWIVVPFLSMVATGKIIVDCTGNGQTSGKKTKSN</sequence>
<evidence type="ECO:0000256" key="1">
    <source>
        <dbReference type="SAM" id="Phobius"/>
    </source>
</evidence>
<keyword evidence="3" id="KW-1185">Reference proteome</keyword>
<dbReference type="PANTHER" id="PTHR37919:SF2">
    <property type="entry name" value="EXPERA DOMAIN-CONTAINING PROTEIN"/>
    <property type="match status" value="1"/>
</dbReference>
<comment type="caution">
    <text evidence="2">The sequence shown here is derived from an EMBL/GenBank/DDBJ whole genome shotgun (WGS) entry which is preliminary data.</text>
</comment>
<dbReference type="OrthoDB" id="60858at2759"/>
<organism evidence="2 3">
    <name type="scientific">Stylophora pistillata</name>
    <name type="common">Smooth cauliflower coral</name>
    <dbReference type="NCBI Taxonomy" id="50429"/>
    <lineage>
        <taxon>Eukaryota</taxon>
        <taxon>Metazoa</taxon>
        <taxon>Cnidaria</taxon>
        <taxon>Anthozoa</taxon>
        <taxon>Hexacorallia</taxon>
        <taxon>Scleractinia</taxon>
        <taxon>Astrocoeniina</taxon>
        <taxon>Pocilloporidae</taxon>
        <taxon>Stylophora</taxon>
    </lineage>
</organism>
<dbReference type="STRING" id="50429.A0A2B4RD49"/>
<feature type="transmembrane region" description="Helical" evidence="1">
    <location>
        <begin position="6"/>
        <end position="30"/>
    </location>
</feature>
<dbReference type="AlphaFoldDB" id="A0A2B4RD49"/>
<gene>
    <name evidence="2" type="ORF">AWC38_SpisGene20201</name>
</gene>
<accession>A0A2B4RD49</accession>
<dbReference type="EMBL" id="LSMT01000634">
    <property type="protein sequence ID" value="PFX15571.1"/>
    <property type="molecule type" value="Genomic_DNA"/>
</dbReference>
<keyword evidence="1" id="KW-1133">Transmembrane helix</keyword>
<dbReference type="Proteomes" id="UP000225706">
    <property type="component" value="Unassembled WGS sequence"/>
</dbReference>
<evidence type="ECO:0000313" key="2">
    <source>
        <dbReference type="EMBL" id="PFX15571.1"/>
    </source>
</evidence>
<keyword evidence="1" id="KW-0812">Transmembrane</keyword>
<evidence type="ECO:0008006" key="4">
    <source>
        <dbReference type="Google" id="ProtNLM"/>
    </source>
</evidence>
<reference evidence="3" key="1">
    <citation type="journal article" date="2017" name="bioRxiv">
        <title>Comparative analysis of the genomes of Stylophora pistillata and Acropora digitifera provides evidence for extensive differences between species of corals.</title>
        <authorList>
            <person name="Voolstra C.R."/>
            <person name="Li Y."/>
            <person name="Liew Y.J."/>
            <person name="Baumgarten S."/>
            <person name="Zoccola D."/>
            <person name="Flot J.-F."/>
            <person name="Tambutte S."/>
            <person name="Allemand D."/>
            <person name="Aranda M."/>
        </authorList>
    </citation>
    <scope>NUCLEOTIDE SEQUENCE [LARGE SCALE GENOMIC DNA]</scope>
</reference>
<dbReference type="PANTHER" id="PTHR37919">
    <property type="entry name" value="PROTEIN CBG05606"/>
    <property type="match status" value="1"/>
</dbReference>
<proteinExistence type="predicted"/>
<keyword evidence="1" id="KW-0472">Membrane</keyword>
<protein>
    <recommendedName>
        <fullName evidence="4">Emopamil-binding protein-like</fullName>
    </recommendedName>
</protein>